<protein>
    <submittedName>
        <fullName evidence="2">Uncharacterized protein</fullName>
    </submittedName>
</protein>
<dbReference type="EMBL" id="ML996184">
    <property type="protein sequence ID" value="KAF2732018.1"/>
    <property type="molecule type" value="Genomic_DNA"/>
</dbReference>
<feature type="region of interest" description="Disordered" evidence="1">
    <location>
        <begin position="1"/>
        <end position="40"/>
    </location>
</feature>
<dbReference type="OrthoDB" id="3734244at2759"/>
<evidence type="ECO:0000256" key="1">
    <source>
        <dbReference type="SAM" id="MobiDB-lite"/>
    </source>
</evidence>
<reference evidence="2" key="1">
    <citation type="journal article" date="2020" name="Stud. Mycol.">
        <title>101 Dothideomycetes genomes: a test case for predicting lifestyles and emergence of pathogens.</title>
        <authorList>
            <person name="Haridas S."/>
            <person name="Albert R."/>
            <person name="Binder M."/>
            <person name="Bloem J."/>
            <person name="Labutti K."/>
            <person name="Salamov A."/>
            <person name="Andreopoulos B."/>
            <person name="Baker S."/>
            <person name="Barry K."/>
            <person name="Bills G."/>
            <person name="Bluhm B."/>
            <person name="Cannon C."/>
            <person name="Castanera R."/>
            <person name="Culley D."/>
            <person name="Daum C."/>
            <person name="Ezra D."/>
            <person name="Gonzalez J."/>
            <person name="Henrissat B."/>
            <person name="Kuo A."/>
            <person name="Liang C."/>
            <person name="Lipzen A."/>
            <person name="Lutzoni F."/>
            <person name="Magnuson J."/>
            <person name="Mondo S."/>
            <person name="Nolan M."/>
            <person name="Ohm R."/>
            <person name="Pangilinan J."/>
            <person name="Park H.-J."/>
            <person name="Ramirez L."/>
            <person name="Alfaro M."/>
            <person name="Sun H."/>
            <person name="Tritt A."/>
            <person name="Yoshinaga Y."/>
            <person name="Zwiers L.-H."/>
            <person name="Turgeon B."/>
            <person name="Goodwin S."/>
            <person name="Spatafora J."/>
            <person name="Crous P."/>
            <person name="Grigoriev I."/>
        </authorList>
    </citation>
    <scope>NUCLEOTIDE SEQUENCE</scope>
    <source>
        <strain evidence="2">CBS 125425</strain>
    </source>
</reference>
<organism evidence="2 3">
    <name type="scientific">Polyplosphaeria fusca</name>
    <dbReference type="NCBI Taxonomy" id="682080"/>
    <lineage>
        <taxon>Eukaryota</taxon>
        <taxon>Fungi</taxon>
        <taxon>Dikarya</taxon>
        <taxon>Ascomycota</taxon>
        <taxon>Pezizomycotina</taxon>
        <taxon>Dothideomycetes</taxon>
        <taxon>Pleosporomycetidae</taxon>
        <taxon>Pleosporales</taxon>
        <taxon>Tetraplosphaeriaceae</taxon>
        <taxon>Polyplosphaeria</taxon>
    </lineage>
</organism>
<evidence type="ECO:0000313" key="3">
    <source>
        <dbReference type="Proteomes" id="UP000799444"/>
    </source>
</evidence>
<proteinExistence type="predicted"/>
<comment type="caution">
    <text evidence="2">The sequence shown here is derived from an EMBL/GenBank/DDBJ whole genome shotgun (WGS) entry which is preliminary data.</text>
</comment>
<evidence type="ECO:0000313" key="2">
    <source>
        <dbReference type="EMBL" id="KAF2732018.1"/>
    </source>
</evidence>
<accession>A0A9P4QQR4</accession>
<sequence>MSSDSDSDSDSHSDSYSHSPFTSPADEKDEKEMAKTPLVTTTNITRTTRVRDSISPVDGKTNDCDRYHTFEAFVPQQRLAEDKPEKKMGHSWDVLRAVMKLKKAPNDAATAARRISVHRSEKRASKMLTSHATDRERLLSVA</sequence>
<name>A0A9P4QQR4_9PLEO</name>
<feature type="compositionally biased region" description="Basic and acidic residues" evidence="1">
    <location>
        <begin position="25"/>
        <end position="34"/>
    </location>
</feature>
<dbReference type="Proteomes" id="UP000799444">
    <property type="component" value="Unassembled WGS sequence"/>
</dbReference>
<dbReference type="AlphaFoldDB" id="A0A9P4QQR4"/>
<keyword evidence="3" id="KW-1185">Reference proteome</keyword>
<gene>
    <name evidence="2" type="ORF">EJ04DRAFT_525654</name>
</gene>